<organism evidence="3">
    <name type="scientific">Serpula lacrymans var. lacrymans (strain S7.9)</name>
    <name type="common">Dry rot fungus</name>
    <dbReference type="NCBI Taxonomy" id="578457"/>
    <lineage>
        <taxon>Eukaryota</taxon>
        <taxon>Fungi</taxon>
        <taxon>Dikarya</taxon>
        <taxon>Basidiomycota</taxon>
        <taxon>Agaricomycotina</taxon>
        <taxon>Agaricomycetes</taxon>
        <taxon>Agaricomycetidae</taxon>
        <taxon>Boletales</taxon>
        <taxon>Coniophorineae</taxon>
        <taxon>Serpulaceae</taxon>
        <taxon>Serpula</taxon>
    </lineage>
</organism>
<keyword evidence="1" id="KW-0175">Coiled coil</keyword>
<dbReference type="HOGENOM" id="CLU_2575334_0_0_1"/>
<dbReference type="GeneID" id="18811651"/>
<protein>
    <submittedName>
        <fullName evidence="2">Uncharacterized protein</fullName>
    </submittedName>
</protein>
<evidence type="ECO:0000256" key="1">
    <source>
        <dbReference type="SAM" id="Coils"/>
    </source>
</evidence>
<reference evidence="3" key="1">
    <citation type="journal article" date="2011" name="Science">
        <title>The plant cell wall-decomposing machinery underlies the functional diversity of forest fungi.</title>
        <authorList>
            <person name="Eastwood D.C."/>
            <person name="Floudas D."/>
            <person name="Binder M."/>
            <person name="Majcherczyk A."/>
            <person name="Schneider P."/>
            <person name="Aerts A."/>
            <person name="Asiegbu F.O."/>
            <person name="Baker S.E."/>
            <person name="Barry K."/>
            <person name="Bendiksby M."/>
            <person name="Blumentritt M."/>
            <person name="Coutinho P.M."/>
            <person name="Cullen D."/>
            <person name="de Vries R.P."/>
            <person name="Gathman A."/>
            <person name="Goodell B."/>
            <person name="Henrissat B."/>
            <person name="Ihrmark K."/>
            <person name="Kauserud H."/>
            <person name="Kohler A."/>
            <person name="LaButti K."/>
            <person name="Lapidus A."/>
            <person name="Lavin J.L."/>
            <person name="Lee Y.-H."/>
            <person name="Lindquist E."/>
            <person name="Lilly W."/>
            <person name="Lucas S."/>
            <person name="Morin E."/>
            <person name="Murat C."/>
            <person name="Oguiza J.A."/>
            <person name="Park J."/>
            <person name="Pisabarro A.G."/>
            <person name="Riley R."/>
            <person name="Rosling A."/>
            <person name="Salamov A."/>
            <person name="Schmidt O."/>
            <person name="Schmutz J."/>
            <person name="Skrede I."/>
            <person name="Stenlid J."/>
            <person name="Wiebenga A."/>
            <person name="Xie X."/>
            <person name="Kuees U."/>
            <person name="Hibbett D.S."/>
            <person name="Hoffmeister D."/>
            <person name="Hoegberg N."/>
            <person name="Martin F."/>
            <person name="Grigoriev I.V."/>
            <person name="Watkinson S.C."/>
        </authorList>
    </citation>
    <scope>NUCLEOTIDE SEQUENCE [LARGE SCALE GENOMIC DNA]</scope>
    <source>
        <strain evidence="3">S7.9</strain>
    </source>
</reference>
<dbReference type="EMBL" id="GL945436">
    <property type="protein sequence ID" value="EGO23084.1"/>
    <property type="molecule type" value="Genomic_DNA"/>
</dbReference>
<name>F8P1Q5_SERL9</name>
<evidence type="ECO:0000313" key="2">
    <source>
        <dbReference type="EMBL" id="EGO23084.1"/>
    </source>
</evidence>
<accession>F8P1Q5</accession>
<dbReference type="RefSeq" id="XP_007320324.1">
    <property type="nucleotide sequence ID" value="XM_007320262.1"/>
</dbReference>
<sequence length="81" mass="9046">MQQHKLEELSVENDTMDKGIAREEQRLLSANAQVLNALEDLFSWRSYVACITDVRIEHRGPVSFRSSNPGAFSASCIAFGC</sequence>
<proteinExistence type="predicted"/>
<dbReference type="Proteomes" id="UP000008064">
    <property type="component" value="Unassembled WGS sequence"/>
</dbReference>
<evidence type="ECO:0000313" key="3">
    <source>
        <dbReference type="Proteomes" id="UP000008064"/>
    </source>
</evidence>
<dbReference type="KEGG" id="sla:SERLADRAFT_394063"/>
<gene>
    <name evidence="2" type="ORF">SERLADRAFT_394063</name>
</gene>
<dbReference type="AlphaFoldDB" id="F8P1Q5"/>
<feature type="coiled-coil region" evidence="1">
    <location>
        <begin position="6"/>
        <end position="40"/>
    </location>
</feature>